<protein>
    <submittedName>
        <fullName evidence="4">ABC transporter substrate-binding protein</fullName>
    </submittedName>
</protein>
<dbReference type="InterPro" id="IPR028082">
    <property type="entry name" value="Peripla_BP_I"/>
</dbReference>
<dbReference type="Gene3D" id="3.40.50.2300">
    <property type="match status" value="2"/>
</dbReference>
<dbReference type="InterPro" id="IPR028081">
    <property type="entry name" value="Leu-bd"/>
</dbReference>
<dbReference type="EMBL" id="JBEXPZ010000073">
    <property type="protein sequence ID" value="MET9850440.1"/>
    <property type="molecule type" value="Genomic_DNA"/>
</dbReference>
<dbReference type="RefSeq" id="WP_355403615.1">
    <property type="nucleotide sequence ID" value="NZ_JBEXPZ010000073.1"/>
</dbReference>
<evidence type="ECO:0000256" key="2">
    <source>
        <dbReference type="ARBA" id="ARBA00022729"/>
    </source>
</evidence>
<comment type="similarity">
    <text evidence="1">Belongs to the leucine-binding protein family.</text>
</comment>
<evidence type="ECO:0000313" key="5">
    <source>
        <dbReference type="Proteomes" id="UP001550210"/>
    </source>
</evidence>
<sequence>MHEIVLVNETHLGVPPHEAFGMFGRSGGPSWLFSARFEHAEPGAAAGVDIPLPFAAPGGETTVRGTARIVEVRPYRRIVLQHETPWTGRITITFAREPGGTRVRTVTELDQEALGWMTGGTGRAVPDGEGPADATCVALLTSMSGSAGLFGRAAANCAALAAEEINAEGGIGGRPVRIEVIDDRTHAATGLARLRELDQRRGLAAVVGVHSSATFDAVSRYARESGLLYLYTAANEGSRVQDGTLFRLGESVADQLAQAVPALMRESGGRAWYLIGNDYSWPRAVSTQGRRIAEHHGGHVVGERLVRLGESAFDDVLEDIEASGADLVLSSLVGWSSIDFERRFHAAGLRRRIRTLAPLLEESTREHLGAAGSGVWSCLPYFSALDTAENADFLRRYRATFGPWAPSPSALTESAYEGLRLFARAARKAGSPRGGEVSRALHGLTLAGPRGRVSVGADGRLRQSMYLAEATATGFAIRGQLPSGTA</sequence>
<comment type="caution">
    <text evidence="4">The sequence shown here is derived from an EMBL/GenBank/DDBJ whole genome shotgun (WGS) entry which is preliminary data.</text>
</comment>
<evidence type="ECO:0000313" key="4">
    <source>
        <dbReference type="EMBL" id="MET9850440.1"/>
    </source>
</evidence>
<reference evidence="4 5" key="1">
    <citation type="submission" date="2024-06" db="EMBL/GenBank/DDBJ databases">
        <title>The Natural Products Discovery Center: Release of the First 8490 Sequenced Strains for Exploring Actinobacteria Biosynthetic Diversity.</title>
        <authorList>
            <person name="Kalkreuter E."/>
            <person name="Kautsar S.A."/>
            <person name="Yang D."/>
            <person name="Bader C.D."/>
            <person name="Teijaro C.N."/>
            <person name="Fluegel L."/>
            <person name="Davis C.M."/>
            <person name="Simpson J.R."/>
            <person name="Lauterbach L."/>
            <person name="Steele A.D."/>
            <person name="Gui C."/>
            <person name="Meng S."/>
            <person name="Li G."/>
            <person name="Viehrig K."/>
            <person name="Ye F."/>
            <person name="Su P."/>
            <person name="Kiefer A.F."/>
            <person name="Nichols A."/>
            <person name="Cepeda A.J."/>
            <person name="Yan W."/>
            <person name="Fan B."/>
            <person name="Jiang Y."/>
            <person name="Adhikari A."/>
            <person name="Zheng C.-J."/>
            <person name="Schuster L."/>
            <person name="Cowan T.M."/>
            <person name="Smanski M.J."/>
            <person name="Chevrette M.G."/>
            <person name="De Carvalho L.P.S."/>
            <person name="Shen B."/>
        </authorList>
    </citation>
    <scope>NUCLEOTIDE SEQUENCE [LARGE SCALE GENOMIC DNA]</scope>
    <source>
        <strain evidence="4 5">NPDC006434</strain>
    </source>
</reference>
<dbReference type="PANTHER" id="PTHR47628">
    <property type="match status" value="1"/>
</dbReference>
<organism evidence="4 5">
    <name type="scientific">Streptomyces ossamyceticus</name>
    <dbReference type="NCBI Taxonomy" id="249581"/>
    <lineage>
        <taxon>Bacteria</taxon>
        <taxon>Bacillati</taxon>
        <taxon>Actinomycetota</taxon>
        <taxon>Actinomycetes</taxon>
        <taxon>Kitasatosporales</taxon>
        <taxon>Streptomycetaceae</taxon>
        <taxon>Streptomyces</taxon>
    </lineage>
</organism>
<name>A0ABV2V9D1_9ACTN</name>
<gene>
    <name evidence="4" type="ORF">ABZZ21_39040</name>
</gene>
<evidence type="ECO:0000256" key="1">
    <source>
        <dbReference type="ARBA" id="ARBA00010062"/>
    </source>
</evidence>
<dbReference type="SUPFAM" id="SSF55961">
    <property type="entry name" value="Bet v1-like"/>
    <property type="match status" value="1"/>
</dbReference>
<dbReference type="Pfam" id="PF13458">
    <property type="entry name" value="Peripla_BP_6"/>
    <property type="match status" value="1"/>
</dbReference>
<dbReference type="CDD" id="cd06331">
    <property type="entry name" value="PBP1_AmiC-like"/>
    <property type="match status" value="1"/>
</dbReference>
<keyword evidence="2" id="KW-0732">Signal</keyword>
<dbReference type="Proteomes" id="UP001550210">
    <property type="component" value="Unassembled WGS sequence"/>
</dbReference>
<keyword evidence="5" id="KW-1185">Reference proteome</keyword>
<dbReference type="SUPFAM" id="SSF53822">
    <property type="entry name" value="Periplasmic binding protein-like I"/>
    <property type="match status" value="1"/>
</dbReference>
<dbReference type="PANTHER" id="PTHR47628:SF1">
    <property type="entry name" value="ALIPHATIC AMIDASE EXPRESSION-REGULATING PROTEIN"/>
    <property type="match status" value="1"/>
</dbReference>
<proteinExistence type="inferred from homology"/>
<feature type="domain" description="Leucine-binding protein" evidence="3">
    <location>
        <begin position="137"/>
        <end position="473"/>
    </location>
</feature>
<dbReference type="InterPro" id="IPR023393">
    <property type="entry name" value="START-like_dom_sf"/>
</dbReference>
<accession>A0ABV2V9D1</accession>
<dbReference type="Gene3D" id="3.30.530.20">
    <property type="match status" value="1"/>
</dbReference>
<evidence type="ECO:0000259" key="3">
    <source>
        <dbReference type="Pfam" id="PF13458"/>
    </source>
</evidence>